<dbReference type="OrthoDB" id="391416at2759"/>
<dbReference type="RefSeq" id="XP_028528187.1">
    <property type="nucleotide sequence ID" value="XM_028671546.1"/>
</dbReference>
<comment type="caution">
    <text evidence="3">The sequence shown here is derived from an EMBL/GenBank/DDBJ whole genome shotgun (WGS) entry which is preliminary data.</text>
</comment>
<evidence type="ECO:0000313" key="4">
    <source>
        <dbReference type="Proteomes" id="UP000220797"/>
    </source>
</evidence>
<sequence>MIYIDSHNLFYICSCFIGSVCTLCICKNRDLIPHISENKHIGQIYRLLNIHKYESFSIIIEIHHINLKFSEDEKSKYIIHLKIGNRYAYTHYYKEYQNKIHVEERKNMVVKQNNNILRIEVYKKGTLKNTFFGSSDIHIYNDIIKKLFPNNIYFNLVNKNQIVATISLSFHYINLNCIKKDDQIYTSLFIETIISVQKSQNKNNKKIEELINEGKEHFEAIKETDVSLNIYKNISNLAIEDKIHLFCRNLNGYLLYSNYYIKRFYYKYYFYLHFFKGKFYWCYYNDEADALVDNNRIDYIRLEYLVNVYSDVYNHKYFYIKYRKKNEKKENYLYLKTVDKDRNIWVNVIHDFIILINNYKHEKKSKKNKIKEQNKKDKKENSREMGENNNNLSHSLSMTSSIKNKYLDKKYKVDTLSNIDNEDDYRSNVDLKSIYKDMNKNMYTYSD</sequence>
<organism evidence="3 4">
    <name type="scientific">Plasmodium gallinaceum</name>
    <dbReference type="NCBI Taxonomy" id="5849"/>
    <lineage>
        <taxon>Eukaryota</taxon>
        <taxon>Sar</taxon>
        <taxon>Alveolata</taxon>
        <taxon>Apicomplexa</taxon>
        <taxon>Aconoidasida</taxon>
        <taxon>Haemosporida</taxon>
        <taxon>Plasmodiidae</taxon>
        <taxon>Plasmodium</taxon>
        <taxon>Plasmodium (Haemamoeba)</taxon>
    </lineage>
</organism>
<dbReference type="Pfam" id="PF23634">
    <property type="entry name" value="PH_CERLI1"/>
    <property type="match status" value="1"/>
</dbReference>
<accession>A0A1J1GSZ6</accession>
<feature type="region of interest" description="Disordered" evidence="1">
    <location>
        <begin position="365"/>
        <end position="395"/>
    </location>
</feature>
<evidence type="ECO:0000256" key="1">
    <source>
        <dbReference type="SAM" id="MobiDB-lite"/>
    </source>
</evidence>
<feature type="domain" description="CERLI1-like PH" evidence="2">
    <location>
        <begin position="252"/>
        <end position="362"/>
    </location>
</feature>
<dbReference type="Proteomes" id="UP000220797">
    <property type="component" value="Unassembled WGS sequence"/>
</dbReference>
<name>A0A1J1GSZ6_PLAGA</name>
<dbReference type="VEuPathDB" id="PlasmoDB:PGAL8A_00014500"/>
<reference evidence="3" key="1">
    <citation type="submission" date="2015-04" db="EMBL/GenBank/DDBJ databases">
        <authorList>
            <consortium name="Pathogen Informatics"/>
        </authorList>
    </citation>
    <scope>NUCLEOTIDE SEQUENCE [LARGE SCALE GENOMIC DNA]</scope>
    <source>
        <strain evidence="3">8A</strain>
    </source>
</reference>
<keyword evidence="4" id="KW-1185">Reference proteome</keyword>
<dbReference type="AlphaFoldDB" id="A0A1J1GSZ6"/>
<proteinExistence type="predicted"/>
<dbReference type="InterPro" id="IPR056293">
    <property type="entry name" value="PH_CERLI1"/>
</dbReference>
<dbReference type="EMBL" id="CVMV01000033">
    <property type="protein sequence ID" value="CRG95376.1"/>
    <property type="molecule type" value="Genomic_DNA"/>
</dbReference>
<gene>
    <name evidence="3" type="ORF">PGAL8A_00014500</name>
</gene>
<protein>
    <recommendedName>
        <fullName evidence="2">CERLI1-like PH domain-containing protein</fullName>
    </recommendedName>
</protein>
<dbReference type="GeneID" id="39728667"/>
<evidence type="ECO:0000259" key="2">
    <source>
        <dbReference type="Pfam" id="PF23634"/>
    </source>
</evidence>
<dbReference type="OMA" id="IHHINLK"/>
<feature type="compositionally biased region" description="Basic and acidic residues" evidence="1">
    <location>
        <begin position="370"/>
        <end position="386"/>
    </location>
</feature>
<evidence type="ECO:0000313" key="3">
    <source>
        <dbReference type="EMBL" id="CRG95376.1"/>
    </source>
</evidence>